<dbReference type="OrthoDB" id="6637163at2"/>
<organism evidence="1 2">
    <name type="scientific">Marinobacter pelagius</name>
    <dbReference type="NCBI Taxonomy" id="379482"/>
    <lineage>
        <taxon>Bacteria</taxon>
        <taxon>Pseudomonadati</taxon>
        <taxon>Pseudomonadota</taxon>
        <taxon>Gammaproteobacteria</taxon>
        <taxon>Pseudomonadales</taxon>
        <taxon>Marinobacteraceae</taxon>
        <taxon>Marinobacter</taxon>
    </lineage>
</organism>
<reference evidence="2" key="1">
    <citation type="submission" date="2016-10" db="EMBL/GenBank/DDBJ databases">
        <authorList>
            <person name="Varghese N."/>
            <person name="Submissions S."/>
        </authorList>
    </citation>
    <scope>NUCLEOTIDE SEQUENCE [LARGE SCALE GENOMIC DNA]</scope>
    <source>
        <strain evidence="2">CGMCC 1.6775</strain>
    </source>
</reference>
<protein>
    <submittedName>
        <fullName evidence="1">Uncharacterized protein</fullName>
    </submittedName>
</protein>
<keyword evidence="2" id="KW-1185">Reference proteome</keyword>
<dbReference type="RefSeq" id="WP_091997577.1">
    <property type="nucleotide sequence ID" value="NZ_FOUR01000001.1"/>
</dbReference>
<dbReference type="AlphaFoldDB" id="A0A1I4QM67"/>
<dbReference type="EMBL" id="FOUR01000001">
    <property type="protein sequence ID" value="SFM41119.1"/>
    <property type="molecule type" value="Genomic_DNA"/>
</dbReference>
<sequence>MNDAVNQAALAQLLKHLGDEPQTLDELWQARPMLWQDLGWEQSQLKLWLYCQPGLARTTDRDGVERFGRESSGARGAPSLSEEIAKIVQSNGKPLPLAQLKNRLPAGLLATDPMLKAAIDDHPRLKMIGPMVKLD</sequence>
<dbReference type="Proteomes" id="UP000199339">
    <property type="component" value="Unassembled WGS sequence"/>
</dbReference>
<evidence type="ECO:0000313" key="2">
    <source>
        <dbReference type="Proteomes" id="UP000199339"/>
    </source>
</evidence>
<accession>A0A1I4QM67</accession>
<evidence type="ECO:0000313" key="1">
    <source>
        <dbReference type="EMBL" id="SFM41119.1"/>
    </source>
</evidence>
<proteinExistence type="predicted"/>
<gene>
    <name evidence="1" type="ORF">SAMN04487961_0169</name>
</gene>
<name>A0A1I4QM67_9GAMM</name>